<evidence type="ECO:0000256" key="5">
    <source>
        <dbReference type="ARBA" id="ARBA00023136"/>
    </source>
</evidence>
<keyword evidence="5 6" id="KW-0472">Membrane</keyword>
<feature type="transmembrane region" description="Helical" evidence="6">
    <location>
        <begin position="446"/>
        <end position="466"/>
    </location>
</feature>
<protein>
    <submittedName>
        <fullName evidence="8">DNA internalization-related competence protein ComEC/Rec2</fullName>
    </submittedName>
</protein>
<dbReference type="eggNOG" id="COG0658">
    <property type="taxonomic scope" value="Bacteria"/>
</dbReference>
<dbReference type="InterPro" id="IPR004797">
    <property type="entry name" value="Competence_ComEC/Rec2"/>
</dbReference>
<dbReference type="InterPro" id="IPR025405">
    <property type="entry name" value="DUF4131"/>
</dbReference>
<dbReference type="Pfam" id="PF03772">
    <property type="entry name" value="Competence"/>
    <property type="match status" value="1"/>
</dbReference>
<keyword evidence="9" id="KW-1185">Reference proteome</keyword>
<feature type="transmembrane region" description="Helical" evidence="6">
    <location>
        <begin position="511"/>
        <end position="528"/>
    </location>
</feature>
<keyword evidence="4 6" id="KW-1133">Transmembrane helix</keyword>
<evidence type="ECO:0000313" key="8">
    <source>
        <dbReference type="EMBL" id="ACU89897.1"/>
    </source>
</evidence>
<dbReference type="NCBIfam" id="TIGR00360">
    <property type="entry name" value="ComEC_N-term"/>
    <property type="match status" value="1"/>
</dbReference>
<keyword evidence="3 6" id="KW-0812">Transmembrane</keyword>
<evidence type="ECO:0000256" key="4">
    <source>
        <dbReference type="ARBA" id="ARBA00022989"/>
    </source>
</evidence>
<dbReference type="eggNOG" id="COG2333">
    <property type="taxonomic scope" value="Bacteria"/>
</dbReference>
<dbReference type="STRING" id="525897.Dbac_1806"/>
<dbReference type="GO" id="GO:0030420">
    <property type="term" value="P:establishment of competence for transformation"/>
    <property type="evidence" value="ECO:0007669"/>
    <property type="project" value="InterPro"/>
</dbReference>
<dbReference type="InterPro" id="IPR035681">
    <property type="entry name" value="ComA-like_MBL"/>
</dbReference>
<evidence type="ECO:0000313" key="9">
    <source>
        <dbReference type="Proteomes" id="UP000002216"/>
    </source>
</evidence>
<reference evidence="8 9" key="1">
    <citation type="journal article" date="2009" name="Stand. Genomic Sci.">
        <title>Complete genome sequence of Desulfomicrobium baculatum type strain (X).</title>
        <authorList>
            <person name="Copeland A."/>
            <person name="Spring S."/>
            <person name="Goker M."/>
            <person name="Schneider S."/>
            <person name="Lapidus A."/>
            <person name="Del Rio T.G."/>
            <person name="Tice H."/>
            <person name="Cheng J.F."/>
            <person name="Chen F."/>
            <person name="Nolan M."/>
            <person name="Bruce D."/>
            <person name="Goodwin L."/>
            <person name="Pitluck S."/>
            <person name="Ivanova N."/>
            <person name="Mavrommatis K."/>
            <person name="Ovchinnikova G."/>
            <person name="Pati A."/>
            <person name="Chen A."/>
            <person name="Palaniappan K."/>
            <person name="Land M."/>
            <person name="Hauser L."/>
            <person name="Chang Y.J."/>
            <person name="Jeffries C.C."/>
            <person name="Meincke L."/>
            <person name="Sims D."/>
            <person name="Brettin T."/>
            <person name="Detter J.C."/>
            <person name="Han C."/>
            <person name="Chain P."/>
            <person name="Bristow J."/>
            <person name="Eisen J.A."/>
            <person name="Markowitz V."/>
            <person name="Hugenholtz P."/>
            <person name="Kyrpides N.C."/>
            <person name="Klenk H.P."/>
            <person name="Lucas S."/>
        </authorList>
    </citation>
    <scope>NUCLEOTIDE SEQUENCE [LARGE SCALE GENOMIC DNA]</scope>
    <source>
        <strain evidence="9">DSM 4028 / VKM B-1378 / X</strain>
    </source>
</reference>
<dbReference type="PANTHER" id="PTHR30619">
    <property type="entry name" value="DNA INTERNALIZATION/COMPETENCE PROTEIN COMEC/REC2"/>
    <property type="match status" value="1"/>
</dbReference>
<dbReference type="InterPro" id="IPR036866">
    <property type="entry name" value="RibonucZ/Hydroxyglut_hydro"/>
</dbReference>
<dbReference type="Proteomes" id="UP000002216">
    <property type="component" value="Chromosome"/>
</dbReference>
<keyword evidence="2" id="KW-1003">Cell membrane</keyword>
<dbReference type="InterPro" id="IPR004477">
    <property type="entry name" value="ComEC_N"/>
</dbReference>
<feature type="transmembrane region" description="Helical" evidence="6">
    <location>
        <begin position="282"/>
        <end position="298"/>
    </location>
</feature>
<feature type="transmembrane region" description="Helical" evidence="6">
    <location>
        <begin position="386"/>
        <end position="408"/>
    </location>
</feature>
<evidence type="ECO:0000256" key="6">
    <source>
        <dbReference type="SAM" id="Phobius"/>
    </source>
</evidence>
<comment type="subcellular location">
    <subcellularLocation>
        <location evidence="1">Cell membrane</location>
        <topology evidence="1">Multi-pass membrane protein</topology>
    </subcellularLocation>
</comment>
<dbReference type="CDD" id="cd07731">
    <property type="entry name" value="ComA-like_MBL-fold"/>
    <property type="match status" value="1"/>
</dbReference>
<evidence type="ECO:0000259" key="7">
    <source>
        <dbReference type="SMART" id="SM00849"/>
    </source>
</evidence>
<dbReference type="HOGENOM" id="CLU_010363_2_0_7"/>
<evidence type="ECO:0000256" key="1">
    <source>
        <dbReference type="ARBA" id="ARBA00004651"/>
    </source>
</evidence>
<dbReference type="OrthoDB" id="9790149at2"/>
<evidence type="ECO:0000256" key="2">
    <source>
        <dbReference type="ARBA" id="ARBA00022475"/>
    </source>
</evidence>
<feature type="transmembrane region" description="Helical" evidence="6">
    <location>
        <begin position="486"/>
        <end position="504"/>
    </location>
</feature>
<dbReference type="NCBIfam" id="TIGR00361">
    <property type="entry name" value="ComEC_Rec2"/>
    <property type="match status" value="1"/>
</dbReference>
<dbReference type="SUPFAM" id="SSF56281">
    <property type="entry name" value="Metallo-hydrolase/oxidoreductase"/>
    <property type="match status" value="1"/>
</dbReference>
<name>C7LWL4_DESBD</name>
<feature type="transmembrane region" description="Helical" evidence="6">
    <location>
        <begin position="304"/>
        <end position="322"/>
    </location>
</feature>
<dbReference type="Pfam" id="PF13567">
    <property type="entry name" value="DUF4131"/>
    <property type="match status" value="1"/>
</dbReference>
<dbReference type="Gene3D" id="3.60.15.10">
    <property type="entry name" value="Ribonuclease Z/Hydroxyacylglutathione hydrolase-like"/>
    <property type="match status" value="1"/>
</dbReference>
<dbReference type="Pfam" id="PF00753">
    <property type="entry name" value="Lactamase_B"/>
    <property type="match status" value="1"/>
</dbReference>
<evidence type="ECO:0000256" key="3">
    <source>
        <dbReference type="ARBA" id="ARBA00022692"/>
    </source>
</evidence>
<feature type="transmembrane region" description="Helical" evidence="6">
    <location>
        <begin position="420"/>
        <end position="439"/>
    </location>
</feature>
<feature type="transmembrane region" description="Helical" evidence="6">
    <location>
        <begin position="241"/>
        <end position="262"/>
    </location>
</feature>
<dbReference type="EMBL" id="CP001629">
    <property type="protein sequence ID" value="ACU89897.1"/>
    <property type="molecule type" value="Genomic_DNA"/>
</dbReference>
<dbReference type="SMART" id="SM00849">
    <property type="entry name" value="Lactamase_B"/>
    <property type="match status" value="1"/>
</dbReference>
<dbReference type="KEGG" id="dba:Dbac_1806"/>
<dbReference type="InterPro" id="IPR001279">
    <property type="entry name" value="Metallo-B-lactamas"/>
</dbReference>
<feature type="domain" description="Metallo-beta-lactamase" evidence="7">
    <location>
        <begin position="547"/>
        <end position="725"/>
    </location>
</feature>
<feature type="transmembrane region" description="Helical" evidence="6">
    <location>
        <begin position="352"/>
        <end position="374"/>
    </location>
</feature>
<feature type="transmembrane region" description="Helical" evidence="6">
    <location>
        <begin position="29"/>
        <end position="56"/>
    </location>
</feature>
<dbReference type="GO" id="GO:0005886">
    <property type="term" value="C:plasma membrane"/>
    <property type="evidence" value="ECO:0007669"/>
    <property type="project" value="UniProtKB-SubCell"/>
</dbReference>
<sequence length="804" mass="87046">MCFATLPGQEVHQTRIKDPIPPLPWQLGVLGYLGGLLAWVHALPVVILCALTALALVRRGRTLAFMVLCFGLGLVAGRPETQEGLPGWNAQTRIRAVVDEVRTYPGRRIGVFARDVVALDTNATLPGRLLWTWTDPPFVPEIGREFEADLRIRVLRSRANFGLSSTEEYWSRKDVRHRAYSRGDVPVIWGEGRTCLRSGLLELAGTLVPDTPGGAAVRALLFGDRFLLEPGFMDRIRRAGLSHSLALSGLHLALVASFGLGLARVSSRLYPRLLLVLPRRKLAVILALPPVITYLWLGDFSPSLLRAFLMLAAVAAHLFIGSRSHPQDSLFVAMAVLVVSDPGSVHDLSLQLSVLAVGGLVLFMPAVAALLAPLRERGALWRPVHGLLTLLAVTCCANLFILPIQILYFSEVTAHLWLNLLWLPVLSLAVLPLSFLGLAASLCCPFLAEGCFIAAAWCVDALDRFLVLLDGAGRLAATPVLRPAGVQVAGYAVVLVAGSVLLTAKRPRTRELFCLGVGLVLLAAPSMWQEVRPWRDEVEMTVLDTGMSQAVYVRGRTGRTVLVDGGGGWSVDYDLGRAVVGPALTWMHPPRLDGVLLSHMHADHLRGLFYILDAFDVGWFGWSGLVDSSNDSGRLVARLEQDPWPVRALRAGDTVVIEPGLRLEVLHPAASEKGISDNDTSLMLRLVWRGRGLALLPGDLEKRALAQVMNGNATLAAEVLVLPHHGSKSSLLPRFYNMVGAAWAVATCGPGNRFGFPHPSVVGACERAGLTVLTTAEHGALTFCWRGEDAARVESARCGPQGRD</sequence>
<accession>C7LWL4</accession>
<organism evidence="8 9">
    <name type="scientific">Desulfomicrobium baculatum (strain DSM 4028 / VKM B-1378 / X)</name>
    <name type="common">Desulfovibrio baculatus</name>
    <dbReference type="NCBI Taxonomy" id="525897"/>
    <lineage>
        <taxon>Bacteria</taxon>
        <taxon>Pseudomonadati</taxon>
        <taxon>Thermodesulfobacteriota</taxon>
        <taxon>Desulfovibrionia</taxon>
        <taxon>Desulfovibrionales</taxon>
        <taxon>Desulfomicrobiaceae</taxon>
        <taxon>Desulfomicrobium</taxon>
    </lineage>
</organism>
<gene>
    <name evidence="8" type="ordered locus">Dbac_1806</name>
</gene>
<dbReference type="PANTHER" id="PTHR30619:SF1">
    <property type="entry name" value="RECOMBINATION PROTEIN 2"/>
    <property type="match status" value="1"/>
</dbReference>
<proteinExistence type="predicted"/>
<dbReference type="AlphaFoldDB" id="C7LWL4"/>
<dbReference type="InterPro" id="IPR052159">
    <property type="entry name" value="Competence_DNA_uptake"/>
</dbReference>